<feature type="compositionally biased region" description="Polar residues" evidence="11">
    <location>
        <begin position="227"/>
        <end position="236"/>
    </location>
</feature>
<keyword evidence="5" id="KW-0460">Magnesium</keyword>
<dbReference type="GO" id="GO:0003887">
    <property type="term" value="F:DNA-directed DNA polymerase activity"/>
    <property type="evidence" value="ECO:0007669"/>
    <property type="project" value="UniProtKB-KW"/>
</dbReference>
<keyword evidence="6" id="KW-0229">DNA integration</keyword>
<dbReference type="InterPro" id="IPR025724">
    <property type="entry name" value="GAG-pre-integrase_dom"/>
</dbReference>
<dbReference type="Pfam" id="PF07727">
    <property type="entry name" value="RVT_2"/>
    <property type="match status" value="1"/>
</dbReference>
<dbReference type="InterPro" id="IPR039537">
    <property type="entry name" value="Retrotran_Ty1/copia-like"/>
</dbReference>
<dbReference type="InterPro" id="IPR013103">
    <property type="entry name" value="RVT_2"/>
</dbReference>
<dbReference type="GO" id="GO:0015074">
    <property type="term" value="P:DNA integration"/>
    <property type="evidence" value="ECO:0007669"/>
    <property type="project" value="UniProtKB-KW"/>
</dbReference>
<evidence type="ECO:0000256" key="3">
    <source>
        <dbReference type="ARBA" id="ARBA00022759"/>
    </source>
</evidence>
<dbReference type="InterPro" id="IPR012337">
    <property type="entry name" value="RNaseH-like_sf"/>
</dbReference>
<dbReference type="GO" id="GO:0006310">
    <property type="term" value="P:DNA recombination"/>
    <property type="evidence" value="ECO:0007669"/>
    <property type="project" value="UniProtKB-KW"/>
</dbReference>
<name>A0A085MZ24_9BILA</name>
<evidence type="ECO:0000313" key="15">
    <source>
        <dbReference type="EMBL" id="KFD62470.1"/>
    </source>
</evidence>
<evidence type="ECO:0008006" key="16">
    <source>
        <dbReference type="Google" id="ProtNLM"/>
    </source>
</evidence>
<feature type="region of interest" description="Disordered" evidence="11">
    <location>
        <begin position="172"/>
        <end position="197"/>
    </location>
</feature>
<dbReference type="GO" id="GO:0004519">
    <property type="term" value="F:endonuclease activity"/>
    <property type="evidence" value="ECO:0007669"/>
    <property type="project" value="UniProtKB-KW"/>
</dbReference>
<evidence type="ECO:0000259" key="12">
    <source>
        <dbReference type="Pfam" id="PF07727"/>
    </source>
</evidence>
<dbReference type="SUPFAM" id="SSF53098">
    <property type="entry name" value="Ribonuclease H-like"/>
    <property type="match status" value="1"/>
</dbReference>
<evidence type="ECO:0000256" key="7">
    <source>
        <dbReference type="ARBA" id="ARBA00022918"/>
    </source>
</evidence>
<keyword evidence="2" id="KW-0479">Metal-binding</keyword>
<proteinExistence type="predicted"/>
<sequence>MQTWHRRLGHRDPAAIQKLCSGGIARGVKIKRDAKPFVCTYCPRGKMLQTSFSEGIKRSAKPLDLVHSDLCGPMPTATPAGHLYMLTLIDDHTRFTMVRLIKSKSEADLGHTRVFGAKVFALVADQKRQKWDDEAVEGMLVGYDDPTKGYWILDPETGRTWVSRSVKTIERTERKEDEAVAEQEGEMEKEPTSEDLDDRTFSQLPRLAEHAPQFTEAQHTGQHDVSSRTSPTVSLRHSQRINKGIPPRRLCYQAEIQRKTEPSCWDEMERLLAAEKRKWITAAEEEMNSLRNYQVWELVDLPPGKKTARLEARGFSQKYGRDYDETYAPVVKHETVRALLAIAATRKLHVRHLDVKNAYLNGDLEEELYMEQPPGFVEKGK</sequence>
<accession>A0A085MZ24</accession>
<feature type="domain" description="GAG-pre-integrase" evidence="13">
    <location>
        <begin position="2"/>
        <end position="47"/>
    </location>
</feature>
<keyword evidence="8" id="KW-0239">DNA-directed DNA polymerase</keyword>
<dbReference type="EMBL" id="KL367594">
    <property type="protein sequence ID" value="KFD62470.1"/>
    <property type="molecule type" value="Genomic_DNA"/>
</dbReference>
<keyword evidence="8" id="KW-0548">Nucleotidyltransferase</keyword>
<evidence type="ECO:0000256" key="5">
    <source>
        <dbReference type="ARBA" id="ARBA00022842"/>
    </source>
</evidence>
<keyword evidence="7" id="KW-0695">RNA-directed DNA polymerase</keyword>
<evidence type="ECO:0000256" key="6">
    <source>
        <dbReference type="ARBA" id="ARBA00022908"/>
    </source>
</evidence>
<dbReference type="InterPro" id="IPR057670">
    <property type="entry name" value="SH3_retrovirus"/>
</dbReference>
<dbReference type="GO" id="GO:0046872">
    <property type="term" value="F:metal ion binding"/>
    <property type="evidence" value="ECO:0007669"/>
    <property type="project" value="UniProtKB-KW"/>
</dbReference>
<evidence type="ECO:0000256" key="1">
    <source>
        <dbReference type="ARBA" id="ARBA00022722"/>
    </source>
</evidence>
<feature type="domain" description="Retroviral polymerase SH3-like" evidence="14">
    <location>
        <begin position="118"/>
        <end position="175"/>
    </location>
</feature>
<dbReference type="GO" id="GO:0003964">
    <property type="term" value="F:RNA-directed DNA polymerase activity"/>
    <property type="evidence" value="ECO:0007669"/>
    <property type="project" value="UniProtKB-KW"/>
</dbReference>
<dbReference type="AlphaFoldDB" id="A0A085MZ24"/>
<evidence type="ECO:0000256" key="8">
    <source>
        <dbReference type="ARBA" id="ARBA00022932"/>
    </source>
</evidence>
<keyword evidence="9" id="KW-0233">DNA recombination</keyword>
<dbReference type="Gene3D" id="3.30.420.10">
    <property type="entry name" value="Ribonuclease H-like superfamily/Ribonuclease H"/>
    <property type="match status" value="1"/>
</dbReference>
<keyword evidence="1" id="KW-0540">Nuclease</keyword>
<keyword evidence="10" id="KW-0511">Multifunctional enzyme</keyword>
<dbReference type="Pfam" id="PF25597">
    <property type="entry name" value="SH3_retrovirus"/>
    <property type="match status" value="1"/>
</dbReference>
<dbReference type="GO" id="GO:0003676">
    <property type="term" value="F:nucleic acid binding"/>
    <property type="evidence" value="ECO:0007669"/>
    <property type="project" value="InterPro"/>
</dbReference>
<dbReference type="Proteomes" id="UP000030758">
    <property type="component" value="Unassembled WGS sequence"/>
</dbReference>
<dbReference type="GO" id="GO:0016787">
    <property type="term" value="F:hydrolase activity"/>
    <property type="evidence" value="ECO:0007669"/>
    <property type="project" value="UniProtKB-KW"/>
</dbReference>
<keyword evidence="8" id="KW-0808">Transferase</keyword>
<keyword evidence="4" id="KW-0378">Hydrolase</keyword>
<feature type="domain" description="Reverse transcriptase Ty1/copia-type" evidence="12">
    <location>
        <begin position="304"/>
        <end position="379"/>
    </location>
</feature>
<organism evidence="15">
    <name type="scientific">Trichuris suis</name>
    <name type="common">pig whipworm</name>
    <dbReference type="NCBI Taxonomy" id="68888"/>
    <lineage>
        <taxon>Eukaryota</taxon>
        <taxon>Metazoa</taxon>
        <taxon>Ecdysozoa</taxon>
        <taxon>Nematoda</taxon>
        <taxon>Enoplea</taxon>
        <taxon>Dorylaimia</taxon>
        <taxon>Trichinellida</taxon>
        <taxon>Trichuridae</taxon>
        <taxon>Trichuris</taxon>
    </lineage>
</organism>
<evidence type="ECO:0000256" key="10">
    <source>
        <dbReference type="ARBA" id="ARBA00023268"/>
    </source>
</evidence>
<gene>
    <name evidence="15" type="ORF">M514_25320</name>
</gene>
<evidence type="ECO:0000259" key="14">
    <source>
        <dbReference type="Pfam" id="PF25597"/>
    </source>
</evidence>
<dbReference type="PANTHER" id="PTHR42648">
    <property type="entry name" value="TRANSPOSASE, PUTATIVE-RELATED"/>
    <property type="match status" value="1"/>
</dbReference>
<keyword evidence="3" id="KW-0255">Endonuclease</keyword>
<protein>
    <recommendedName>
        <fullName evidence="16">Reverse transcriptase Ty1/copia-type domain-containing protein</fullName>
    </recommendedName>
</protein>
<evidence type="ECO:0000256" key="11">
    <source>
        <dbReference type="SAM" id="MobiDB-lite"/>
    </source>
</evidence>
<reference evidence="15" key="1">
    <citation type="journal article" date="2014" name="Nat. Genet.">
        <title>Genome and transcriptome of the porcine whipworm Trichuris suis.</title>
        <authorList>
            <person name="Jex A.R."/>
            <person name="Nejsum P."/>
            <person name="Schwarz E.M."/>
            <person name="Hu L."/>
            <person name="Young N.D."/>
            <person name="Hall R.S."/>
            <person name="Korhonen P.K."/>
            <person name="Liao S."/>
            <person name="Thamsborg S."/>
            <person name="Xia J."/>
            <person name="Xu P."/>
            <person name="Wang S."/>
            <person name="Scheerlinck J.P."/>
            <person name="Hofmann A."/>
            <person name="Sternberg P.W."/>
            <person name="Wang J."/>
            <person name="Gasser R.B."/>
        </authorList>
    </citation>
    <scope>NUCLEOTIDE SEQUENCE [LARGE SCALE GENOMIC DNA]</scope>
    <source>
        <strain evidence="15">DCEP-RM93F</strain>
    </source>
</reference>
<evidence type="ECO:0000259" key="13">
    <source>
        <dbReference type="Pfam" id="PF13976"/>
    </source>
</evidence>
<evidence type="ECO:0000256" key="9">
    <source>
        <dbReference type="ARBA" id="ARBA00023172"/>
    </source>
</evidence>
<dbReference type="Pfam" id="PF13976">
    <property type="entry name" value="gag_pre-integrs"/>
    <property type="match status" value="1"/>
</dbReference>
<dbReference type="PANTHER" id="PTHR42648:SF11">
    <property type="entry name" value="TRANSPOSON TY4-P GAG-POL POLYPROTEIN"/>
    <property type="match status" value="1"/>
</dbReference>
<feature type="region of interest" description="Disordered" evidence="11">
    <location>
        <begin position="214"/>
        <end position="238"/>
    </location>
</feature>
<evidence type="ECO:0000256" key="4">
    <source>
        <dbReference type="ARBA" id="ARBA00022801"/>
    </source>
</evidence>
<evidence type="ECO:0000256" key="2">
    <source>
        <dbReference type="ARBA" id="ARBA00022723"/>
    </source>
</evidence>
<dbReference type="InterPro" id="IPR036397">
    <property type="entry name" value="RNaseH_sf"/>
</dbReference>